<dbReference type="Gene3D" id="1.10.357.10">
    <property type="entry name" value="Tetracycline Repressor, domain 2"/>
    <property type="match status" value="1"/>
</dbReference>
<dbReference type="SUPFAM" id="SSF48498">
    <property type="entry name" value="Tetracyclin repressor-like, C-terminal domain"/>
    <property type="match status" value="1"/>
</dbReference>
<dbReference type="GO" id="GO:0003677">
    <property type="term" value="F:DNA binding"/>
    <property type="evidence" value="ECO:0007669"/>
    <property type="project" value="UniProtKB-UniRule"/>
</dbReference>
<reference evidence="6 7" key="1">
    <citation type="submission" date="2019-03" db="EMBL/GenBank/DDBJ databases">
        <title>Genomic Encyclopedia of Type Strains, Phase IV (KMG-IV): sequencing the most valuable type-strain genomes for metagenomic binning, comparative biology and taxonomic classification.</title>
        <authorList>
            <person name="Goeker M."/>
        </authorList>
    </citation>
    <scope>NUCLEOTIDE SEQUENCE [LARGE SCALE GENOMIC DNA]</scope>
    <source>
        <strain evidence="6 7">DSM 44684</strain>
    </source>
</reference>
<accession>A0A4R1FSE0</accession>
<dbReference type="PRINTS" id="PR00455">
    <property type="entry name" value="HTHTETR"/>
</dbReference>
<evidence type="ECO:0000313" key="7">
    <source>
        <dbReference type="Proteomes" id="UP000294856"/>
    </source>
</evidence>
<organism evidence="6 7">
    <name type="scientific">Nocardia alba</name>
    <dbReference type="NCBI Taxonomy" id="225051"/>
    <lineage>
        <taxon>Bacteria</taxon>
        <taxon>Bacillati</taxon>
        <taxon>Actinomycetota</taxon>
        <taxon>Actinomycetes</taxon>
        <taxon>Mycobacteriales</taxon>
        <taxon>Nocardiaceae</taxon>
        <taxon>Nocardia</taxon>
    </lineage>
</organism>
<dbReference type="STRING" id="1210063.GCA_001612665_00090"/>
<evidence type="ECO:0000313" key="6">
    <source>
        <dbReference type="EMBL" id="TCJ96399.1"/>
    </source>
</evidence>
<dbReference type="RefSeq" id="WP_067444524.1">
    <property type="nucleotide sequence ID" value="NZ_SMFR01000002.1"/>
</dbReference>
<keyword evidence="2 4" id="KW-0238">DNA-binding</keyword>
<feature type="domain" description="HTH tetR-type" evidence="5">
    <location>
        <begin position="1"/>
        <end position="61"/>
    </location>
</feature>
<dbReference type="PANTHER" id="PTHR47506:SF3">
    <property type="entry name" value="HTH-TYPE TRANSCRIPTIONAL REGULATOR LMRA"/>
    <property type="match status" value="1"/>
</dbReference>
<evidence type="ECO:0000256" key="2">
    <source>
        <dbReference type="ARBA" id="ARBA00023125"/>
    </source>
</evidence>
<feature type="DNA-binding region" description="H-T-H motif" evidence="4">
    <location>
        <begin position="24"/>
        <end position="43"/>
    </location>
</feature>
<dbReference type="OrthoDB" id="4214267at2"/>
<dbReference type="PANTHER" id="PTHR47506">
    <property type="entry name" value="TRANSCRIPTIONAL REGULATORY PROTEIN"/>
    <property type="match status" value="1"/>
</dbReference>
<dbReference type="AlphaFoldDB" id="A0A4R1FSE0"/>
<comment type="caution">
    <text evidence="6">The sequence shown here is derived from an EMBL/GenBank/DDBJ whole genome shotgun (WGS) entry which is preliminary data.</text>
</comment>
<protein>
    <submittedName>
        <fullName evidence="6">TetR family transcriptional regulator</fullName>
    </submittedName>
</protein>
<keyword evidence="1" id="KW-0805">Transcription regulation</keyword>
<evidence type="ECO:0000256" key="4">
    <source>
        <dbReference type="PROSITE-ProRule" id="PRU00335"/>
    </source>
</evidence>
<evidence type="ECO:0000256" key="3">
    <source>
        <dbReference type="ARBA" id="ARBA00023163"/>
    </source>
</evidence>
<dbReference type="SUPFAM" id="SSF46689">
    <property type="entry name" value="Homeodomain-like"/>
    <property type="match status" value="1"/>
</dbReference>
<evidence type="ECO:0000259" key="5">
    <source>
        <dbReference type="PROSITE" id="PS50977"/>
    </source>
</evidence>
<evidence type="ECO:0000256" key="1">
    <source>
        <dbReference type="ARBA" id="ARBA00023015"/>
    </source>
</evidence>
<gene>
    <name evidence="6" type="ORF">DFR71_2428</name>
</gene>
<keyword evidence="3" id="KW-0804">Transcription</keyword>
<dbReference type="InterPro" id="IPR009057">
    <property type="entry name" value="Homeodomain-like_sf"/>
</dbReference>
<sequence length="185" mass="19760">MTPRERVLATASKLFYREGIRAVGVDRVAAEANVSKMTLYRHFPTKDDLVVAVLEARDEPARAMLAAATATGTARDRLLGGFTLLETWFTSKGFRGCPFMNASVELADPGHPARAVAQRHKTATSDQFRVLAHDAGIADPNSLADQLAILFDGAIAQAQMRDAGLVARAALAAATTLVDAALARR</sequence>
<keyword evidence="7" id="KW-1185">Reference proteome</keyword>
<dbReference type="InterPro" id="IPR036271">
    <property type="entry name" value="Tet_transcr_reg_TetR-rel_C_sf"/>
</dbReference>
<dbReference type="Proteomes" id="UP000294856">
    <property type="component" value="Unassembled WGS sequence"/>
</dbReference>
<dbReference type="EMBL" id="SMFR01000002">
    <property type="protein sequence ID" value="TCJ96399.1"/>
    <property type="molecule type" value="Genomic_DNA"/>
</dbReference>
<dbReference type="PROSITE" id="PS50977">
    <property type="entry name" value="HTH_TETR_2"/>
    <property type="match status" value="1"/>
</dbReference>
<name>A0A4R1FSE0_9NOCA</name>
<dbReference type="Pfam" id="PF00440">
    <property type="entry name" value="TetR_N"/>
    <property type="match status" value="1"/>
</dbReference>
<dbReference type="InterPro" id="IPR001647">
    <property type="entry name" value="HTH_TetR"/>
</dbReference>
<proteinExistence type="predicted"/>